<dbReference type="GO" id="GO:0003824">
    <property type="term" value="F:catalytic activity"/>
    <property type="evidence" value="ECO:0007669"/>
    <property type="project" value="InterPro"/>
</dbReference>
<dbReference type="PROSITE" id="PS51918">
    <property type="entry name" value="RADICAL_SAM"/>
    <property type="match status" value="1"/>
</dbReference>
<organism evidence="2 3">
    <name type="scientific">Slackia isoflavoniconvertens</name>
    <dbReference type="NCBI Taxonomy" id="572010"/>
    <lineage>
        <taxon>Bacteria</taxon>
        <taxon>Bacillati</taxon>
        <taxon>Actinomycetota</taxon>
        <taxon>Coriobacteriia</taxon>
        <taxon>Eggerthellales</taxon>
        <taxon>Eggerthellaceae</taxon>
        <taxon>Slackia</taxon>
    </lineage>
</organism>
<dbReference type="InterPro" id="IPR023862">
    <property type="entry name" value="CHP03960_rSAM"/>
</dbReference>
<dbReference type="Proteomes" id="UP000253975">
    <property type="component" value="Unassembled WGS sequence"/>
</dbReference>
<evidence type="ECO:0000313" key="2">
    <source>
        <dbReference type="EMBL" id="RDB57992.1"/>
    </source>
</evidence>
<dbReference type="InterPro" id="IPR007197">
    <property type="entry name" value="rSAM"/>
</dbReference>
<name>A0A369LFT8_9ACTN</name>
<dbReference type="NCBIfam" id="TIGR03960">
    <property type="entry name" value="rSAM_fuse_unch"/>
    <property type="match status" value="1"/>
</dbReference>
<dbReference type="InterPro" id="IPR006638">
    <property type="entry name" value="Elp3/MiaA/NifB-like_rSAM"/>
</dbReference>
<dbReference type="EMBL" id="PPTO01000010">
    <property type="protein sequence ID" value="RDB57992.1"/>
    <property type="molecule type" value="Genomic_DNA"/>
</dbReference>
<evidence type="ECO:0000259" key="1">
    <source>
        <dbReference type="PROSITE" id="PS51918"/>
    </source>
</evidence>
<comment type="caution">
    <text evidence="2">The sequence shown here is derived from an EMBL/GenBank/DDBJ whole genome shotgun (WGS) entry which is preliminary data.</text>
</comment>
<dbReference type="RefSeq" id="WP_114615795.1">
    <property type="nucleotide sequence ID" value="NZ_PPTO01000010.1"/>
</dbReference>
<feature type="domain" description="Radical SAM core" evidence="1">
    <location>
        <begin position="260"/>
        <end position="497"/>
    </location>
</feature>
<dbReference type="CDD" id="cd01335">
    <property type="entry name" value="Radical_SAM"/>
    <property type="match status" value="1"/>
</dbReference>
<dbReference type="InterPro" id="IPR023404">
    <property type="entry name" value="rSAM_horseshoe"/>
</dbReference>
<dbReference type="SMART" id="SM00729">
    <property type="entry name" value="Elp3"/>
    <property type="match status" value="1"/>
</dbReference>
<dbReference type="SUPFAM" id="SSF102114">
    <property type="entry name" value="Radical SAM enzymes"/>
    <property type="match status" value="1"/>
</dbReference>
<dbReference type="SFLD" id="SFLDG01082">
    <property type="entry name" value="B12-binding_domain_containing"/>
    <property type="match status" value="1"/>
</dbReference>
<dbReference type="Gene3D" id="3.80.30.20">
    <property type="entry name" value="tm_1862 like domain"/>
    <property type="match status" value="1"/>
</dbReference>
<reference evidence="2 3" key="1">
    <citation type="journal article" date="2018" name="Elife">
        <title>Discovery and characterization of a prevalent human gut bacterial enzyme sufficient for the inactivation of a family of plant toxins.</title>
        <authorList>
            <person name="Koppel N."/>
            <person name="Bisanz J.E."/>
            <person name="Pandelia M.E."/>
            <person name="Turnbaugh P.J."/>
            <person name="Balskus E.P."/>
        </authorList>
    </citation>
    <scope>NUCLEOTIDE SEQUENCE [LARGE SCALE GENOMIC DNA]</scope>
    <source>
        <strain evidence="2 3">OB21 GAM31</strain>
    </source>
</reference>
<dbReference type="SFLD" id="SFLDS00029">
    <property type="entry name" value="Radical_SAM"/>
    <property type="match status" value="1"/>
</dbReference>
<dbReference type="AlphaFoldDB" id="A0A369LFT8"/>
<gene>
    <name evidence="2" type="ORF">C1881_06940</name>
</gene>
<dbReference type="Pfam" id="PF04055">
    <property type="entry name" value="Radical_SAM"/>
    <property type="match status" value="1"/>
</dbReference>
<accession>A0A369LFT8</accession>
<evidence type="ECO:0000313" key="3">
    <source>
        <dbReference type="Proteomes" id="UP000253975"/>
    </source>
</evidence>
<dbReference type="Pfam" id="PF19864">
    <property type="entry name" value="Radical_SAM_N2"/>
    <property type="match status" value="1"/>
</dbReference>
<proteinExistence type="predicted"/>
<dbReference type="InterPro" id="IPR058240">
    <property type="entry name" value="rSAM_sf"/>
</dbReference>
<dbReference type="InterPro" id="IPR045784">
    <property type="entry name" value="Radical_SAM_N2"/>
</dbReference>
<dbReference type="GO" id="GO:0051536">
    <property type="term" value="F:iron-sulfur cluster binding"/>
    <property type="evidence" value="ECO:0007669"/>
    <property type="project" value="InterPro"/>
</dbReference>
<protein>
    <submittedName>
        <fullName evidence="2">B12-binding domain-containing radical SAM protein</fullName>
    </submittedName>
</protein>
<dbReference type="PANTHER" id="PTHR42731:SF1">
    <property type="entry name" value="RADICAL SAM DOMAIN PROTEIN"/>
    <property type="match status" value="1"/>
</dbReference>
<sequence>MQNLWPRIEGLLRDAGRDISRPARYLNHEWGCTYKDDADYHFCMIYPDTYELGQPNQAVRILCNVVNAVDGMYAERGYLPAADMIDLMRREGVPAFSLESCAPLHEFDAVGFSLSHELVATNVLEMLDLGRIPLRAADRDESNPLIVAGGPCAFNAEPFSAFFDMFLLGEGEESLPELLVLHREMKQAGASRTEFLRAASHLEGCYVPSLYDVLDEDEAQQTGAWVRPKYEDVPANIVKRIWKDFATSPAWEPTVVPFAELVHDRLNVEILRGCTRGCRFCQAGMMYRPVRERSADNIVSAVQRGLAETGYDEVSLTSLSSTDHSQIEEILRRLNRGLDGKGISVSIPSQRLDSFGVEMAELVAGGKRGGLTFAPEAGTQRLRDVINKGVCEEDLFGAIDAAFAAGWRRCKLYFMIGLPTETDDDIKGIASLAQRAYDRAKKATPPEARGSVKVSISCALFVPKAQTPFQWDGQITTEEAHRRINLLRSSVKYRAVDVHWHEPDVSLVEAMMSRGGREVCDVVETAWRHGARFDAWTEFFSLDTWRAACAECGVDMEGIAQGQYETSWVTPWDHLSVGVTTRFFRRERRLAQEERTTPDCSYERCSACGVCPKLNIDIQCQEERHG</sequence>
<dbReference type="PANTHER" id="PTHR42731">
    <property type="entry name" value="SLL1084 PROTEIN"/>
    <property type="match status" value="1"/>
</dbReference>